<proteinExistence type="predicted"/>
<protein>
    <submittedName>
        <fullName evidence="1">Uncharacterized protein</fullName>
    </submittedName>
</protein>
<accession>A0AAD2K4E8</accession>
<keyword evidence="2" id="KW-1185">Reference proteome</keyword>
<evidence type="ECO:0000313" key="2">
    <source>
        <dbReference type="Proteomes" id="UP001295794"/>
    </source>
</evidence>
<comment type="caution">
    <text evidence="1">The sequence shown here is derived from an EMBL/GenBank/DDBJ whole genome shotgun (WGS) entry which is preliminary data.</text>
</comment>
<dbReference type="Gene3D" id="3.80.10.10">
    <property type="entry name" value="Ribonuclease Inhibitor"/>
    <property type="match status" value="1"/>
</dbReference>
<reference evidence="1" key="1">
    <citation type="submission" date="2023-11" db="EMBL/GenBank/DDBJ databases">
        <authorList>
            <person name="De Vega J J."/>
            <person name="De Vega J J."/>
        </authorList>
    </citation>
    <scope>NUCLEOTIDE SEQUENCE</scope>
</reference>
<dbReference type="InterPro" id="IPR032675">
    <property type="entry name" value="LRR_dom_sf"/>
</dbReference>
<dbReference type="AlphaFoldDB" id="A0AAD2K4E8"/>
<name>A0AAD2K4E8_9AGAR</name>
<dbReference type="EMBL" id="CAVNYO010000421">
    <property type="protein sequence ID" value="CAK5277932.1"/>
    <property type="molecule type" value="Genomic_DNA"/>
</dbReference>
<sequence>MSRTEPMSKRAGISFGALEASIADRIFDILAPKKLAPHKRLVPLLRINKHWHTLAARRMYTSISVKGQWISRPLRKTLEANGALAALVTELVLDTELSAQDPHETRDHIRIVAACPNLQSLTVLGYAPNDVDSYRAAIGSRFSLEALNISEGAGMFTPSQLLDMLSSWPKLEKLVLKDALLPASESGNASSKAKAKSPSRIPCKTLKMAKLLDDFNPATQFSFPDFATLTPCLAVLWVEPHGAMPLDLKDGLSLWAPTLETLCALSETELHLETVLPQFTRLKHIDTWSQMLSPRSVQHIPPTVQMLTYRIFPAQLLDLSETLFSSTVASSLKAVTIKGAIPPGKQTPMQFTPTAIQSVKTVCRQRRIRLTI</sequence>
<evidence type="ECO:0000313" key="1">
    <source>
        <dbReference type="EMBL" id="CAK5277932.1"/>
    </source>
</evidence>
<organism evidence="1 2">
    <name type="scientific">Mycena citricolor</name>
    <dbReference type="NCBI Taxonomy" id="2018698"/>
    <lineage>
        <taxon>Eukaryota</taxon>
        <taxon>Fungi</taxon>
        <taxon>Dikarya</taxon>
        <taxon>Basidiomycota</taxon>
        <taxon>Agaricomycotina</taxon>
        <taxon>Agaricomycetes</taxon>
        <taxon>Agaricomycetidae</taxon>
        <taxon>Agaricales</taxon>
        <taxon>Marasmiineae</taxon>
        <taxon>Mycenaceae</taxon>
        <taxon>Mycena</taxon>
    </lineage>
</organism>
<dbReference type="Proteomes" id="UP001295794">
    <property type="component" value="Unassembled WGS sequence"/>
</dbReference>
<gene>
    <name evidence="1" type="ORF">MYCIT1_LOCUS27104</name>
</gene>